<dbReference type="Proteomes" id="UP000681720">
    <property type="component" value="Unassembled WGS sequence"/>
</dbReference>
<evidence type="ECO:0000313" key="3">
    <source>
        <dbReference type="EMBL" id="CAF5181897.1"/>
    </source>
</evidence>
<comment type="caution">
    <text evidence="1">The sequence shown here is derived from an EMBL/GenBank/DDBJ whole genome shotgun (WGS) entry which is preliminary data.</text>
</comment>
<dbReference type="EMBL" id="CAJOBJ010241858">
    <property type="protein sequence ID" value="CAF5077080.1"/>
    <property type="molecule type" value="Genomic_DNA"/>
</dbReference>
<dbReference type="EMBL" id="CAJOBH010003869">
    <property type="protein sequence ID" value="CAF3969170.1"/>
    <property type="molecule type" value="Genomic_DNA"/>
</dbReference>
<dbReference type="EMBL" id="CAJOBI010318963">
    <property type="protein sequence ID" value="CAF5181897.1"/>
    <property type="molecule type" value="Genomic_DNA"/>
</dbReference>
<dbReference type="Proteomes" id="UP000676336">
    <property type="component" value="Unassembled WGS sequence"/>
</dbReference>
<name>A0A8S2MT06_9BILA</name>
<protein>
    <submittedName>
        <fullName evidence="1">Uncharacterized protein</fullName>
    </submittedName>
</protein>
<organism evidence="1 4">
    <name type="scientific">Rotaria magnacalcarata</name>
    <dbReference type="NCBI Taxonomy" id="392030"/>
    <lineage>
        <taxon>Eukaryota</taxon>
        <taxon>Metazoa</taxon>
        <taxon>Spiralia</taxon>
        <taxon>Gnathifera</taxon>
        <taxon>Rotifera</taxon>
        <taxon>Eurotatoria</taxon>
        <taxon>Bdelloidea</taxon>
        <taxon>Philodinida</taxon>
        <taxon>Philodinidae</taxon>
        <taxon>Rotaria</taxon>
    </lineage>
</organism>
<feature type="non-terminal residue" evidence="1">
    <location>
        <position position="1"/>
    </location>
</feature>
<gene>
    <name evidence="1" type="ORF">BYL167_LOCUS11980</name>
    <name evidence="2" type="ORF">GIL414_LOCUS61490</name>
    <name evidence="3" type="ORF">SMN809_LOCUS69205</name>
</gene>
<sequence>ELSHTVTINADLTVRSFIRRPGCFCSAFKEGRGLLKAIRKYIEKSRYMTERHNPDNSIIQTTYQETMDVENMINLNEE</sequence>
<evidence type="ECO:0000313" key="4">
    <source>
        <dbReference type="Proteomes" id="UP000681967"/>
    </source>
</evidence>
<accession>A0A8S2MT06</accession>
<evidence type="ECO:0000313" key="2">
    <source>
        <dbReference type="EMBL" id="CAF5077080.1"/>
    </source>
</evidence>
<proteinExistence type="predicted"/>
<evidence type="ECO:0000313" key="1">
    <source>
        <dbReference type="EMBL" id="CAF3969170.1"/>
    </source>
</evidence>
<dbReference type="AlphaFoldDB" id="A0A8S2MT06"/>
<dbReference type="Proteomes" id="UP000681967">
    <property type="component" value="Unassembled WGS sequence"/>
</dbReference>
<reference evidence="1" key="1">
    <citation type="submission" date="2021-02" db="EMBL/GenBank/DDBJ databases">
        <authorList>
            <person name="Nowell W R."/>
        </authorList>
    </citation>
    <scope>NUCLEOTIDE SEQUENCE</scope>
</reference>